<protein>
    <submittedName>
        <fullName evidence="1">Uncharacterized protein</fullName>
    </submittedName>
</protein>
<organism evidence="1 2">
    <name type="scientific">Vigna angularis var. angularis</name>
    <dbReference type="NCBI Taxonomy" id="157739"/>
    <lineage>
        <taxon>Eukaryota</taxon>
        <taxon>Viridiplantae</taxon>
        <taxon>Streptophyta</taxon>
        <taxon>Embryophyta</taxon>
        <taxon>Tracheophyta</taxon>
        <taxon>Spermatophyta</taxon>
        <taxon>Magnoliopsida</taxon>
        <taxon>eudicotyledons</taxon>
        <taxon>Gunneridae</taxon>
        <taxon>Pentapetalae</taxon>
        <taxon>rosids</taxon>
        <taxon>fabids</taxon>
        <taxon>Fabales</taxon>
        <taxon>Fabaceae</taxon>
        <taxon>Papilionoideae</taxon>
        <taxon>50 kb inversion clade</taxon>
        <taxon>NPAAA clade</taxon>
        <taxon>indigoferoid/millettioid clade</taxon>
        <taxon>Phaseoleae</taxon>
        <taxon>Vigna</taxon>
    </lineage>
</organism>
<evidence type="ECO:0000313" key="1">
    <source>
        <dbReference type="EMBL" id="BAT86298.1"/>
    </source>
</evidence>
<gene>
    <name evidence="1" type="primary">Vigan.04G393500</name>
    <name evidence="1" type="ORF">VIGAN_04393500</name>
</gene>
<proteinExistence type="predicted"/>
<dbReference type="EMBL" id="AP015037">
    <property type="protein sequence ID" value="BAT86298.1"/>
    <property type="molecule type" value="Genomic_DNA"/>
</dbReference>
<name>A0A0S3S0D0_PHAAN</name>
<evidence type="ECO:0000313" key="2">
    <source>
        <dbReference type="Proteomes" id="UP000291084"/>
    </source>
</evidence>
<reference evidence="1 2" key="1">
    <citation type="journal article" date="2015" name="Sci. Rep.">
        <title>The power of single molecule real-time sequencing technology in the de novo assembly of a eukaryotic genome.</title>
        <authorList>
            <person name="Sakai H."/>
            <person name="Naito K."/>
            <person name="Ogiso-Tanaka E."/>
            <person name="Takahashi Y."/>
            <person name="Iseki K."/>
            <person name="Muto C."/>
            <person name="Satou K."/>
            <person name="Teruya K."/>
            <person name="Shiroma A."/>
            <person name="Shimoji M."/>
            <person name="Hirano T."/>
            <person name="Itoh T."/>
            <person name="Kaga A."/>
            <person name="Tomooka N."/>
        </authorList>
    </citation>
    <scope>NUCLEOTIDE SEQUENCE [LARGE SCALE GENOMIC DNA]</scope>
    <source>
        <strain evidence="2">cv. Shumari</strain>
    </source>
</reference>
<dbReference type="AlphaFoldDB" id="A0A0S3S0D0"/>
<dbReference type="Proteomes" id="UP000291084">
    <property type="component" value="Chromosome 4"/>
</dbReference>
<accession>A0A0S3S0D0</accession>
<keyword evidence="2" id="KW-1185">Reference proteome</keyword>
<sequence length="80" mass="9106">MHMFVSCFAASGKENYITLSPCLCNFSVTHTALCICCHCQTTIYSKLKTTQSFNSSLHLTLTSHTRFLYHIKRPLFPICL</sequence>